<dbReference type="AlphaFoldDB" id="A0A3N4IMF5"/>
<feature type="compositionally biased region" description="Polar residues" evidence="1">
    <location>
        <begin position="38"/>
        <end position="56"/>
    </location>
</feature>
<dbReference type="EMBL" id="ML119654">
    <property type="protein sequence ID" value="RPA85381.1"/>
    <property type="molecule type" value="Genomic_DNA"/>
</dbReference>
<dbReference type="Proteomes" id="UP000275078">
    <property type="component" value="Unassembled WGS sequence"/>
</dbReference>
<protein>
    <submittedName>
        <fullName evidence="2">Uncharacterized protein</fullName>
    </submittedName>
</protein>
<accession>A0A3N4IMF5</accession>
<reference evidence="2 3" key="1">
    <citation type="journal article" date="2018" name="Nat. Ecol. Evol.">
        <title>Pezizomycetes genomes reveal the molecular basis of ectomycorrhizal truffle lifestyle.</title>
        <authorList>
            <person name="Murat C."/>
            <person name="Payen T."/>
            <person name="Noel B."/>
            <person name="Kuo A."/>
            <person name="Morin E."/>
            <person name="Chen J."/>
            <person name="Kohler A."/>
            <person name="Krizsan K."/>
            <person name="Balestrini R."/>
            <person name="Da Silva C."/>
            <person name="Montanini B."/>
            <person name="Hainaut M."/>
            <person name="Levati E."/>
            <person name="Barry K.W."/>
            <person name="Belfiori B."/>
            <person name="Cichocki N."/>
            <person name="Clum A."/>
            <person name="Dockter R.B."/>
            <person name="Fauchery L."/>
            <person name="Guy J."/>
            <person name="Iotti M."/>
            <person name="Le Tacon F."/>
            <person name="Lindquist E.A."/>
            <person name="Lipzen A."/>
            <person name="Malagnac F."/>
            <person name="Mello A."/>
            <person name="Molinier V."/>
            <person name="Miyauchi S."/>
            <person name="Poulain J."/>
            <person name="Riccioni C."/>
            <person name="Rubini A."/>
            <person name="Sitrit Y."/>
            <person name="Splivallo R."/>
            <person name="Traeger S."/>
            <person name="Wang M."/>
            <person name="Zifcakova L."/>
            <person name="Wipf D."/>
            <person name="Zambonelli A."/>
            <person name="Paolocci F."/>
            <person name="Nowrousian M."/>
            <person name="Ottonello S."/>
            <person name="Baldrian P."/>
            <person name="Spatafora J.W."/>
            <person name="Henrissat B."/>
            <person name="Nagy L.G."/>
            <person name="Aury J.M."/>
            <person name="Wincker P."/>
            <person name="Grigoriev I.V."/>
            <person name="Bonfante P."/>
            <person name="Martin F.M."/>
        </authorList>
    </citation>
    <scope>NUCLEOTIDE SEQUENCE [LARGE SCALE GENOMIC DNA]</scope>
    <source>
        <strain evidence="2 3">RN42</strain>
    </source>
</reference>
<feature type="region of interest" description="Disordered" evidence="1">
    <location>
        <begin position="14"/>
        <end position="77"/>
    </location>
</feature>
<organism evidence="2 3">
    <name type="scientific">Ascobolus immersus RN42</name>
    <dbReference type="NCBI Taxonomy" id="1160509"/>
    <lineage>
        <taxon>Eukaryota</taxon>
        <taxon>Fungi</taxon>
        <taxon>Dikarya</taxon>
        <taxon>Ascomycota</taxon>
        <taxon>Pezizomycotina</taxon>
        <taxon>Pezizomycetes</taxon>
        <taxon>Pezizales</taxon>
        <taxon>Ascobolaceae</taxon>
        <taxon>Ascobolus</taxon>
    </lineage>
</organism>
<feature type="region of interest" description="Disordered" evidence="1">
    <location>
        <begin position="115"/>
        <end position="135"/>
    </location>
</feature>
<gene>
    <name evidence="2" type="ORF">BJ508DRAFT_373746</name>
</gene>
<evidence type="ECO:0000256" key="1">
    <source>
        <dbReference type="SAM" id="MobiDB-lite"/>
    </source>
</evidence>
<proteinExistence type="predicted"/>
<keyword evidence="3" id="KW-1185">Reference proteome</keyword>
<feature type="compositionally biased region" description="Gly residues" evidence="1">
    <location>
        <begin position="546"/>
        <end position="555"/>
    </location>
</feature>
<evidence type="ECO:0000313" key="3">
    <source>
        <dbReference type="Proteomes" id="UP000275078"/>
    </source>
</evidence>
<feature type="compositionally biased region" description="Polar residues" evidence="1">
    <location>
        <begin position="213"/>
        <end position="224"/>
    </location>
</feature>
<sequence>MANRDFYGTFALEEEAERSERSIDPNLLHNKQNDRPQSKNASYTQEACAYNPSSHQYEGLDSADGISLTEKDPNNTPVGEGEFFLVNYQEDFDRSFHPSKLLNYSDWARNMSSPAPTLASLSDEAEEQTSQEPESLDPRLLAPFIDTYTTIPKSIWNEIHEVYATPEYIDPAELFLPPPSNGIIHHVVDLTAEGEEPHIDHRLAASTGRFGKNNKSYATRTRTLITPEPHREETSSHSPSPIRRRGGTRIPKAVGSVSSPPPDHATIWDEVLSEPLTQSHHLGSRAGVATLLLLHCIKHPVHYWPHGISRNGLLDIASQLFPETARKYDEKHDNKRFWRSISDMIGGWKKGGEGRNPTPYLRVAGKGGPRNITMYVLTEKGVAKAWSVMESEELDEIIAARIKMVDDWKAAQGGPRIASKAPRHQSRAQKKVLIQEHEKDELDNAVFDHNNEEFVDNDDETVVAPDEEVQVDWDNAEWNESRTAKKQRLTRNSTLVGPGFDIFEDGRKVHKFASSKEKMGLKMEMAKDERLNRVNTQAMKRAHTVAGGGLGMRGRGGNKHVGVSTSRKRKFLIED</sequence>
<feature type="region of interest" description="Disordered" evidence="1">
    <location>
        <begin position="210"/>
        <end position="266"/>
    </location>
</feature>
<name>A0A3N4IMF5_ASCIM</name>
<evidence type="ECO:0000313" key="2">
    <source>
        <dbReference type="EMBL" id="RPA85381.1"/>
    </source>
</evidence>
<feature type="region of interest" description="Disordered" evidence="1">
    <location>
        <begin position="546"/>
        <end position="568"/>
    </location>
</feature>